<evidence type="ECO:0000313" key="3">
    <source>
        <dbReference type="Proteomes" id="UP000275408"/>
    </source>
</evidence>
<evidence type="ECO:0000256" key="1">
    <source>
        <dbReference type="SAM" id="MobiDB-lite"/>
    </source>
</evidence>
<dbReference type="InterPro" id="IPR036249">
    <property type="entry name" value="Thioredoxin-like_sf"/>
</dbReference>
<evidence type="ECO:0000313" key="2">
    <source>
        <dbReference type="EMBL" id="RMX40737.1"/>
    </source>
</evidence>
<accession>A0A3M6TH69</accession>
<sequence>MSDTEEPKKKHARLENTEENDQEYVEKTLLEQLNHLQKVLTTILTEAQQNAEESMEEFVADKVRKMGAMIGHYSDAFQTLNVMSRRDIDEEVAKVCHDKSIRDAADELFQAEDEWNSFLEETDAKINPLCKDKAKELVEGSHGPCDLKLIDVHTEREFSIQDLLTSTSTEGAKKWLQDTNCEFRMFVDPERQLYNALGLKRSVAKVWSISALVYYAEQKRAGRKLVAMFDEDDPTQMGGDFVFDKNGKLALIHRSKVSTDRPSVENLLKCVRDLSVLKNKENS</sequence>
<dbReference type="SUPFAM" id="SSF52833">
    <property type="entry name" value="Thioredoxin-like"/>
    <property type="match status" value="1"/>
</dbReference>
<feature type="compositionally biased region" description="Basic and acidic residues" evidence="1">
    <location>
        <begin position="1"/>
        <end position="16"/>
    </location>
</feature>
<dbReference type="Gene3D" id="3.40.30.10">
    <property type="entry name" value="Glutaredoxin"/>
    <property type="match status" value="1"/>
</dbReference>
<dbReference type="Pfam" id="PF13911">
    <property type="entry name" value="AhpC-TSA_2"/>
    <property type="match status" value="1"/>
</dbReference>
<comment type="caution">
    <text evidence="2">The sequence shown here is derived from an EMBL/GenBank/DDBJ whole genome shotgun (WGS) entry which is preliminary data.</text>
</comment>
<gene>
    <name evidence="2" type="ORF">pdam_00015968</name>
</gene>
<dbReference type="EMBL" id="RCHS01003581">
    <property type="protein sequence ID" value="RMX40737.1"/>
    <property type="molecule type" value="Genomic_DNA"/>
</dbReference>
<dbReference type="STRING" id="46731.A0A3M6TH69"/>
<feature type="region of interest" description="Disordered" evidence="1">
    <location>
        <begin position="1"/>
        <end position="22"/>
    </location>
</feature>
<evidence type="ECO:0008006" key="4">
    <source>
        <dbReference type="Google" id="ProtNLM"/>
    </source>
</evidence>
<proteinExistence type="predicted"/>
<organism evidence="2 3">
    <name type="scientific">Pocillopora damicornis</name>
    <name type="common">Cauliflower coral</name>
    <name type="synonym">Millepora damicornis</name>
    <dbReference type="NCBI Taxonomy" id="46731"/>
    <lineage>
        <taxon>Eukaryota</taxon>
        <taxon>Metazoa</taxon>
        <taxon>Cnidaria</taxon>
        <taxon>Anthozoa</taxon>
        <taxon>Hexacorallia</taxon>
        <taxon>Scleractinia</taxon>
        <taxon>Astrocoeniina</taxon>
        <taxon>Pocilloporidae</taxon>
        <taxon>Pocillopora</taxon>
    </lineage>
</organism>
<name>A0A3M6TH69_POCDA</name>
<keyword evidence="3" id="KW-1185">Reference proteome</keyword>
<reference evidence="2 3" key="1">
    <citation type="journal article" date="2018" name="Sci. Rep.">
        <title>Comparative analysis of the Pocillopora damicornis genome highlights role of immune system in coral evolution.</title>
        <authorList>
            <person name="Cunning R."/>
            <person name="Bay R.A."/>
            <person name="Gillette P."/>
            <person name="Baker A.C."/>
            <person name="Traylor-Knowles N."/>
        </authorList>
    </citation>
    <scope>NUCLEOTIDE SEQUENCE [LARGE SCALE GENOMIC DNA]</scope>
    <source>
        <strain evidence="2">RSMAS</strain>
        <tissue evidence="2">Whole animal</tissue>
    </source>
</reference>
<protein>
    <recommendedName>
        <fullName evidence="4">Thioredoxin domain-containing protein</fullName>
    </recommendedName>
</protein>
<dbReference type="InterPro" id="IPR032801">
    <property type="entry name" value="PXL2A/B/C"/>
</dbReference>
<dbReference type="Proteomes" id="UP000275408">
    <property type="component" value="Unassembled WGS sequence"/>
</dbReference>
<dbReference type="AlphaFoldDB" id="A0A3M6TH69"/>
<dbReference type="OrthoDB" id="40334at2759"/>